<evidence type="ECO:0000256" key="10">
    <source>
        <dbReference type="PROSITE-ProRule" id="PRU00169"/>
    </source>
</evidence>
<dbReference type="CDD" id="cd19925">
    <property type="entry name" value="REC_citrate_TCS"/>
    <property type="match status" value="1"/>
</dbReference>
<dbReference type="Proteomes" id="UP000094609">
    <property type="component" value="Chromosome"/>
</dbReference>
<keyword evidence="6 9" id="KW-0238">DNA-binding</keyword>
<dbReference type="InterPro" id="IPR051271">
    <property type="entry name" value="2C-system_Tx_regulators"/>
</dbReference>
<keyword evidence="2 9" id="KW-0963">Cytoplasm</keyword>
<protein>
    <recommendedName>
        <fullName evidence="9">Transcriptional regulatory protein</fullName>
    </recommendedName>
</protein>
<gene>
    <name evidence="12" type="ORF">SHALO_2099</name>
</gene>
<sequence>MIKVLIAEDDPRIALLHQNMVEKIANFEVIAIANTISELKEYIELMRPDLLLLDVYFPDGNGIEFLSWMRSNAVHTDVILITAAKEMASLEKSLRYGVFDYLIKPIMFYRFQSSLQKFHDYKEKVISQEELSQSKVDAFFNKTMQTNKPLHVGLPKGVDSITLEKILSALHQSQTFFSASEIAEILGINRTTSRRYLEYLAGEHKVEVDSLYGSVGRPERKYKLKTTE</sequence>
<evidence type="ECO:0000259" key="11">
    <source>
        <dbReference type="PROSITE" id="PS50110"/>
    </source>
</evidence>
<dbReference type="STRING" id="1193502.SHALO_2099"/>
<evidence type="ECO:0000256" key="4">
    <source>
        <dbReference type="ARBA" id="ARBA00023012"/>
    </source>
</evidence>
<evidence type="ECO:0000256" key="1">
    <source>
        <dbReference type="ARBA" id="ARBA00004496"/>
    </source>
</evidence>
<organism evidence="12 13">
    <name type="scientific">Sulfurospirillum halorespirans DSM 13726</name>
    <dbReference type="NCBI Taxonomy" id="1193502"/>
    <lineage>
        <taxon>Bacteria</taxon>
        <taxon>Pseudomonadati</taxon>
        <taxon>Campylobacterota</taxon>
        <taxon>Epsilonproteobacteria</taxon>
        <taxon>Campylobacterales</taxon>
        <taxon>Sulfurospirillaceae</taxon>
        <taxon>Sulfurospirillum</taxon>
    </lineage>
</organism>
<keyword evidence="7 9" id="KW-0010">Activator</keyword>
<dbReference type="PIRSF" id="PIRSF006171">
    <property type="entry name" value="RR_citrat_malat"/>
    <property type="match status" value="1"/>
</dbReference>
<evidence type="ECO:0000256" key="7">
    <source>
        <dbReference type="ARBA" id="ARBA00023159"/>
    </source>
</evidence>
<dbReference type="AlphaFoldDB" id="A0A1D7TLS3"/>
<evidence type="ECO:0000256" key="2">
    <source>
        <dbReference type="ARBA" id="ARBA00022490"/>
    </source>
</evidence>
<dbReference type="PROSITE" id="PS50110">
    <property type="entry name" value="RESPONSE_REGULATORY"/>
    <property type="match status" value="1"/>
</dbReference>
<accession>A0A1D7TLS3</accession>
<keyword evidence="4 9" id="KW-0902">Two-component regulatory system</keyword>
<dbReference type="Pfam" id="PF20714">
    <property type="entry name" value="HTH_64"/>
    <property type="match status" value="1"/>
</dbReference>
<dbReference type="PANTHER" id="PTHR45526:SF1">
    <property type="entry name" value="TRANSCRIPTIONAL REGULATORY PROTEIN DCUR-RELATED"/>
    <property type="match status" value="1"/>
</dbReference>
<dbReference type="Pfam" id="PF00072">
    <property type="entry name" value="Response_reg"/>
    <property type="match status" value="1"/>
</dbReference>
<evidence type="ECO:0000256" key="3">
    <source>
        <dbReference type="ARBA" id="ARBA00022553"/>
    </source>
</evidence>
<dbReference type="Gene3D" id="3.40.50.2300">
    <property type="match status" value="1"/>
</dbReference>
<keyword evidence="13" id="KW-1185">Reference proteome</keyword>
<dbReference type="SMART" id="SM00448">
    <property type="entry name" value="REC"/>
    <property type="match status" value="1"/>
</dbReference>
<name>A0A1D7TLS3_9BACT</name>
<dbReference type="GO" id="GO:0003677">
    <property type="term" value="F:DNA binding"/>
    <property type="evidence" value="ECO:0007669"/>
    <property type="project" value="UniProtKB-KW"/>
</dbReference>
<evidence type="ECO:0000256" key="6">
    <source>
        <dbReference type="ARBA" id="ARBA00023125"/>
    </source>
</evidence>
<evidence type="ECO:0000313" key="13">
    <source>
        <dbReference type="Proteomes" id="UP000094609"/>
    </source>
</evidence>
<dbReference type="InterPro" id="IPR048714">
    <property type="entry name" value="DpiA-like_HTH"/>
</dbReference>
<dbReference type="PANTHER" id="PTHR45526">
    <property type="entry name" value="TRANSCRIPTIONAL REGULATORY PROTEIN DPIA"/>
    <property type="match status" value="1"/>
</dbReference>
<proteinExistence type="predicted"/>
<dbReference type="KEGG" id="shal:SHALO_2099"/>
<feature type="domain" description="Response regulatory" evidence="11">
    <location>
        <begin position="3"/>
        <end position="119"/>
    </location>
</feature>
<dbReference type="InterPro" id="IPR011006">
    <property type="entry name" value="CheY-like_superfamily"/>
</dbReference>
<evidence type="ECO:0000313" key="12">
    <source>
        <dbReference type="EMBL" id="AOO65864.1"/>
    </source>
</evidence>
<keyword evidence="5 9" id="KW-0805">Transcription regulation</keyword>
<feature type="modified residue" description="4-aspartylphosphate" evidence="10">
    <location>
        <position position="54"/>
    </location>
</feature>
<dbReference type="InterPro" id="IPR001789">
    <property type="entry name" value="Sig_transdc_resp-reg_receiver"/>
</dbReference>
<dbReference type="SUPFAM" id="SSF46785">
    <property type="entry name" value="Winged helix' DNA-binding domain"/>
    <property type="match status" value="1"/>
</dbReference>
<evidence type="ECO:0000256" key="9">
    <source>
        <dbReference type="PIRNR" id="PIRNR006171"/>
    </source>
</evidence>
<dbReference type="RefSeq" id="WP_069478491.1">
    <property type="nucleotide sequence ID" value="NZ_CP017111.1"/>
</dbReference>
<reference evidence="13" key="1">
    <citation type="submission" date="2016-08" db="EMBL/GenBank/DDBJ databases">
        <title>Complete genome sequence of the organohalide-respiring Epsilonproteobacterium Sulfurospirillum halorespirans.</title>
        <authorList>
            <person name="Goris T."/>
            <person name="Zimmermann J."/>
            <person name="Schenz B."/>
            <person name="Lemos M."/>
            <person name="Hackermueller J."/>
            <person name="Diekert G."/>
        </authorList>
    </citation>
    <scope>NUCLEOTIDE SEQUENCE [LARGE SCALE GENOMIC DNA]</scope>
    <source>
        <strain>DSM 13726</strain>
        <strain evidence="13">PCE-M2</strain>
    </source>
</reference>
<evidence type="ECO:0000256" key="8">
    <source>
        <dbReference type="ARBA" id="ARBA00023163"/>
    </source>
</evidence>
<dbReference type="InterPro" id="IPR036390">
    <property type="entry name" value="WH_DNA-bd_sf"/>
</dbReference>
<dbReference type="GO" id="GO:0000156">
    <property type="term" value="F:phosphorelay response regulator activity"/>
    <property type="evidence" value="ECO:0007669"/>
    <property type="project" value="TreeGrafter"/>
</dbReference>
<dbReference type="InterPro" id="IPR024187">
    <property type="entry name" value="Sig_transdc_resp-reg_cit/mal"/>
</dbReference>
<dbReference type="PATRIC" id="fig|1193502.14.peg.2127"/>
<dbReference type="GO" id="GO:0003700">
    <property type="term" value="F:DNA-binding transcription factor activity"/>
    <property type="evidence" value="ECO:0007669"/>
    <property type="project" value="InterPro"/>
</dbReference>
<evidence type="ECO:0000256" key="5">
    <source>
        <dbReference type="ARBA" id="ARBA00023015"/>
    </source>
</evidence>
<dbReference type="EMBL" id="CP017111">
    <property type="protein sequence ID" value="AOO65864.1"/>
    <property type="molecule type" value="Genomic_DNA"/>
</dbReference>
<keyword evidence="8 9" id="KW-0804">Transcription</keyword>
<dbReference type="SUPFAM" id="SSF52172">
    <property type="entry name" value="CheY-like"/>
    <property type="match status" value="1"/>
</dbReference>
<dbReference type="GO" id="GO:0005737">
    <property type="term" value="C:cytoplasm"/>
    <property type="evidence" value="ECO:0007669"/>
    <property type="project" value="UniProtKB-SubCell"/>
</dbReference>
<comment type="subcellular location">
    <subcellularLocation>
        <location evidence="1 9">Cytoplasm</location>
    </subcellularLocation>
</comment>
<keyword evidence="3 10" id="KW-0597">Phosphoprotein</keyword>